<name>A0A4Z1T1K8_GIAMU</name>
<protein>
    <submittedName>
        <fullName evidence="1">Uncharacterized protein</fullName>
    </submittedName>
</protein>
<proteinExistence type="predicted"/>
<evidence type="ECO:0000313" key="2">
    <source>
        <dbReference type="Proteomes" id="UP000315496"/>
    </source>
</evidence>
<dbReference type="AlphaFoldDB" id="A0A4Z1T1K8"/>
<organism evidence="1 2">
    <name type="scientific">Giardia muris</name>
    <dbReference type="NCBI Taxonomy" id="5742"/>
    <lineage>
        <taxon>Eukaryota</taxon>
        <taxon>Metamonada</taxon>
        <taxon>Diplomonadida</taxon>
        <taxon>Hexamitidae</taxon>
        <taxon>Giardiinae</taxon>
        <taxon>Giardia</taxon>
    </lineage>
</organism>
<reference evidence="1 2" key="1">
    <citation type="submission" date="2019-05" db="EMBL/GenBank/DDBJ databases">
        <title>The compact genome of Giardia muris reveals important steps in the evolution of intestinal protozoan parasites.</title>
        <authorList>
            <person name="Xu F."/>
            <person name="Jimenez-Gonzalez A."/>
            <person name="Einarsson E."/>
            <person name="Astvaldsson A."/>
            <person name="Peirasmaki D."/>
            <person name="Eckmann L."/>
            <person name="Andersson J.O."/>
            <person name="Svard S.G."/>
            <person name="Jerlstrom-Hultqvist J."/>
        </authorList>
    </citation>
    <scope>NUCLEOTIDE SEQUENCE [LARGE SCALE GENOMIC DNA]</scope>
    <source>
        <strain evidence="1 2">Roberts-Thomson</strain>
    </source>
</reference>
<accession>A0A4Z1T1K8</accession>
<dbReference type="VEuPathDB" id="GiardiaDB:GMRT_24499"/>
<dbReference type="Proteomes" id="UP000315496">
    <property type="component" value="Chromosome 5"/>
</dbReference>
<dbReference type="EMBL" id="VDLU01000005">
    <property type="protein sequence ID" value="TNJ26241.1"/>
    <property type="molecule type" value="Genomic_DNA"/>
</dbReference>
<keyword evidence="2" id="KW-1185">Reference proteome</keyword>
<gene>
    <name evidence="1" type="ORF">GMRT_24499</name>
</gene>
<evidence type="ECO:0000313" key="1">
    <source>
        <dbReference type="EMBL" id="TNJ26241.1"/>
    </source>
</evidence>
<sequence length="128" mass="15114">MWQTRHDREAERQVLFPDDLDTLMEAILHTDFVQRNAFVDGCRDISTRIVRKLRTTDPRISDAQLKYCILTQAVVETLGYQRYVNRCLLESYRAKQDAFRYLSKSLANLEAYTDTLESRVQELETKSF</sequence>
<comment type="caution">
    <text evidence="1">The sequence shown here is derived from an EMBL/GenBank/DDBJ whole genome shotgun (WGS) entry which is preliminary data.</text>
</comment>